<dbReference type="SUPFAM" id="SSF49899">
    <property type="entry name" value="Concanavalin A-like lectins/glucanases"/>
    <property type="match status" value="1"/>
</dbReference>
<evidence type="ECO:0000256" key="3">
    <source>
        <dbReference type="ARBA" id="ARBA00022837"/>
    </source>
</evidence>
<evidence type="ECO:0000313" key="7">
    <source>
        <dbReference type="Proteomes" id="UP001652582"/>
    </source>
</evidence>
<reference evidence="8" key="1">
    <citation type="submission" date="2025-08" db="UniProtKB">
        <authorList>
            <consortium name="RefSeq"/>
        </authorList>
    </citation>
    <scope>IDENTIFICATION</scope>
</reference>
<dbReference type="Pfam" id="PF00354">
    <property type="entry name" value="Pentaxin"/>
    <property type="match status" value="1"/>
</dbReference>
<evidence type="ECO:0000256" key="4">
    <source>
        <dbReference type="ARBA" id="ARBA00023157"/>
    </source>
</evidence>
<protein>
    <submittedName>
        <fullName evidence="8">GATA zinc finger domain-containing protein 4</fullName>
    </submittedName>
</protein>
<gene>
    <name evidence="8" type="primary">LOC112042898</name>
</gene>
<dbReference type="InterPro" id="IPR051360">
    <property type="entry name" value="Neuronal_Pentraxin_Related"/>
</dbReference>
<sequence>MTRYVCLILTYYLVNFSYCINRPVFKIVLTQKGFAQFLQYDIETPAIREFTFCTWFRVFDLSNDQSVFTYVANGNNRVIQMWLDSGGKYMKLSLNRQTSSSILVDVPKNTWRHICLSYQSDFGAWALYLDGRLASCEAARKLHGFILPSGGSVIIGYGIAESGAPTGLEGEIFGANMILKSTIERNHTIKRDPLYQQKLFRKNKIVSNDNSKYIVLNNMTFDSIPDNSVNMKLPISTTTRSFINIKSAHGKIEHDVGLDLIPKLTKSTKDISNEKDIFDIPWTPKNLGKTNDERINFWNLLRETSNIGKIKLHSSNEREQSGSGTQELINVSEYETPPPLRPQSFKDFTRASTQFKKPVLKSFFEIKENDEVFKPPNIKTENEYEVSEVIKPPPLQEKAKVYGQWTSSQFANSVLNYLKNVNFENKKLKKVPSTIPLFKVSDNLPYASDFRVTKVYPPLKIERRNSISNVIDKRVIKLPEINVKIVNDDLRTQILDLHAKTLPKNVEITNRGQSVKNNNYHRFYRNVDNNEISSKITDGANLSKPEPFAAAPIIKSKRTLSDSDLYIKSNLMSILPFLKSAEYFFDEYGDKKYLNNNEMYTKSLLNTNKWHNIKPYNNNYTPRHINMESGEILFTNDKNINSKKGLFKVKYKPDNHKVMKNIQGAEIKHGQALASEISSFSNNNSNLVTLLKYNHGFLSNKNTIKSNNGRVVNKNNFNQHIKIGNALNERFVIGNNEVNNKISFVGGTDTIPDIHRYRSDIDNEKEMVPPSLGPKICKTVELYDRSLYVQPDGSVDVSSILSPVKEKNLAVEFVVQNYKKCSLKESLFEENALILIDWIKTPIRLFGGSYIKKTINLCGFF</sequence>
<evidence type="ECO:0000259" key="6">
    <source>
        <dbReference type="Pfam" id="PF00354"/>
    </source>
</evidence>
<keyword evidence="2" id="KW-0479">Metal-binding</keyword>
<keyword evidence="7" id="KW-1185">Reference proteome</keyword>
<dbReference type="OrthoDB" id="8871962at2759"/>
<accession>A0A6J1MFH9</accession>
<keyword evidence="5" id="KW-0325">Glycoprotein</keyword>
<dbReference type="RefSeq" id="XP_023933870.2">
    <property type="nucleotide sequence ID" value="XM_024078102.2"/>
</dbReference>
<dbReference type="GO" id="GO:0046872">
    <property type="term" value="F:metal ion binding"/>
    <property type="evidence" value="ECO:0007669"/>
    <property type="project" value="UniProtKB-KW"/>
</dbReference>
<dbReference type="Proteomes" id="UP001652582">
    <property type="component" value="Chromosome Z"/>
</dbReference>
<dbReference type="PANTHER" id="PTHR19277">
    <property type="entry name" value="PENTRAXIN"/>
    <property type="match status" value="1"/>
</dbReference>
<feature type="domain" description="Pentraxin (PTX)" evidence="6">
    <location>
        <begin position="38"/>
        <end position="157"/>
    </location>
</feature>
<evidence type="ECO:0000256" key="5">
    <source>
        <dbReference type="ARBA" id="ARBA00023180"/>
    </source>
</evidence>
<organism evidence="7 8">
    <name type="scientific">Bicyclus anynana</name>
    <name type="common">Squinting bush brown butterfly</name>
    <dbReference type="NCBI Taxonomy" id="110368"/>
    <lineage>
        <taxon>Eukaryota</taxon>
        <taxon>Metazoa</taxon>
        <taxon>Ecdysozoa</taxon>
        <taxon>Arthropoda</taxon>
        <taxon>Hexapoda</taxon>
        <taxon>Insecta</taxon>
        <taxon>Pterygota</taxon>
        <taxon>Neoptera</taxon>
        <taxon>Endopterygota</taxon>
        <taxon>Lepidoptera</taxon>
        <taxon>Glossata</taxon>
        <taxon>Ditrysia</taxon>
        <taxon>Papilionoidea</taxon>
        <taxon>Nymphalidae</taxon>
        <taxon>Satyrinae</taxon>
        <taxon>Satyrini</taxon>
        <taxon>Mycalesina</taxon>
        <taxon>Bicyclus</taxon>
    </lineage>
</organism>
<keyword evidence="4" id="KW-1015">Disulfide bond</keyword>
<evidence type="ECO:0000256" key="1">
    <source>
        <dbReference type="ARBA" id="ARBA00001913"/>
    </source>
</evidence>
<dbReference type="GeneID" id="112042898"/>
<comment type="cofactor">
    <cofactor evidence="1">
        <name>Ca(2+)</name>
        <dbReference type="ChEBI" id="CHEBI:29108"/>
    </cofactor>
</comment>
<dbReference type="InterPro" id="IPR013320">
    <property type="entry name" value="ConA-like_dom_sf"/>
</dbReference>
<evidence type="ECO:0000313" key="8">
    <source>
        <dbReference type="RefSeq" id="XP_023933870.2"/>
    </source>
</evidence>
<dbReference type="AlphaFoldDB" id="A0A6J1MFH9"/>
<dbReference type="KEGG" id="bany:112042898"/>
<keyword evidence="3" id="KW-0106">Calcium</keyword>
<dbReference type="PANTHER" id="PTHR19277:SF125">
    <property type="entry name" value="B6"/>
    <property type="match status" value="1"/>
</dbReference>
<evidence type="ECO:0000256" key="2">
    <source>
        <dbReference type="ARBA" id="ARBA00022723"/>
    </source>
</evidence>
<dbReference type="Gene3D" id="2.60.120.200">
    <property type="match status" value="1"/>
</dbReference>
<dbReference type="InterPro" id="IPR001759">
    <property type="entry name" value="PTX_dom"/>
</dbReference>
<name>A0A6J1MFH9_BICAN</name>
<proteinExistence type="predicted"/>